<dbReference type="InterPro" id="IPR006578">
    <property type="entry name" value="MADF-dom"/>
</dbReference>
<dbReference type="RefSeq" id="XP_028145665.1">
    <property type="nucleotide sequence ID" value="XM_028289864.1"/>
</dbReference>
<dbReference type="AlphaFoldDB" id="A0A6P7GPG5"/>
<feature type="domain" description="MADF" evidence="1">
    <location>
        <begin position="6"/>
        <end position="47"/>
    </location>
</feature>
<proteinExistence type="predicted"/>
<organism evidence="2">
    <name type="scientific">Diabrotica virgifera virgifera</name>
    <name type="common">western corn rootworm</name>
    <dbReference type="NCBI Taxonomy" id="50390"/>
    <lineage>
        <taxon>Eukaryota</taxon>
        <taxon>Metazoa</taxon>
        <taxon>Ecdysozoa</taxon>
        <taxon>Arthropoda</taxon>
        <taxon>Hexapoda</taxon>
        <taxon>Insecta</taxon>
        <taxon>Pterygota</taxon>
        <taxon>Neoptera</taxon>
        <taxon>Endopterygota</taxon>
        <taxon>Coleoptera</taxon>
        <taxon>Polyphaga</taxon>
        <taxon>Cucujiformia</taxon>
        <taxon>Chrysomeloidea</taxon>
        <taxon>Chrysomelidae</taxon>
        <taxon>Galerucinae</taxon>
        <taxon>Diabroticina</taxon>
        <taxon>Diabroticites</taxon>
        <taxon>Diabrotica</taxon>
    </lineage>
</organism>
<dbReference type="PANTHER" id="PTHR21261">
    <property type="entry name" value="BEAT PROTEIN"/>
    <property type="match status" value="1"/>
</dbReference>
<reference evidence="2" key="1">
    <citation type="submission" date="2025-08" db="UniProtKB">
        <authorList>
            <consortium name="RefSeq"/>
        </authorList>
    </citation>
    <scope>IDENTIFICATION</scope>
    <source>
        <tissue evidence="2">Whole insect</tissue>
    </source>
</reference>
<dbReference type="PANTHER" id="PTHR21261:SF17">
    <property type="entry name" value="BEAT VI"/>
    <property type="match status" value="1"/>
</dbReference>
<gene>
    <name evidence="2" type="primary">LOC114339240</name>
</gene>
<name>A0A6P7GPG5_DIAVI</name>
<accession>A0A6P7GPG5</accession>
<protein>
    <submittedName>
        <fullName evidence="2">Uncharacterized protein LOC114339240</fullName>
    </submittedName>
</protein>
<evidence type="ECO:0000259" key="1">
    <source>
        <dbReference type="Pfam" id="PF10545"/>
    </source>
</evidence>
<evidence type="ECO:0000313" key="2">
    <source>
        <dbReference type="RefSeq" id="XP_028145665.1"/>
    </source>
</evidence>
<dbReference type="Pfam" id="PF10545">
    <property type="entry name" value="MADF_DNA_bdg"/>
    <property type="match status" value="1"/>
</dbReference>
<dbReference type="InParanoid" id="A0A6P7GPG5"/>
<sequence>MDVEKLIELVWNYARVYDTSHEDYMRTKLKYEVWEKIGNELNSNETKAIKNMHIIVPEAVKRGSNVTLVCDYDLESSALYSVKWYKNEEEFYRFVPKEAPPSQVFEVSHISVNVPKLFSLLTFVTCGNNLVNWQKLLRGHLFTDKLQNEFKRYYGGAYMD</sequence>